<organism evidence="2 3">
    <name type="scientific">Albimonas pacifica</name>
    <dbReference type="NCBI Taxonomy" id="1114924"/>
    <lineage>
        <taxon>Bacteria</taxon>
        <taxon>Pseudomonadati</taxon>
        <taxon>Pseudomonadota</taxon>
        <taxon>Alphaproteobacteria</taxon>
        <taxon>Rhodobacterales</taxon>
        <taxon>Paracoccaceae</taxon>
        <taxon>Albimonas</taxon>
    </lineage>
</organism>
<evidence type="ECO:0000256" key="1">
    <source>
        <dbReference type="SAM" id="MobiDB-lite"/>
    </source>
</evidence>
<evidence type="ECO:0000313" key="3">
    <source>
        <dbReference type="Proteomes" id="UP000199377"/>
    </source>
</evidence>
<accession>A0A1I3KAD1</accession>
<feature type="compositionally biased region" description="Basic residues" evidence="1">
    <location>
        <begin position="8"/>
        <end position="19"/>
    </location>
</feature>
<feature type="compositionally biased region" description="Basic and acidic residues" evidence="1">
    <location>
        <begin position="74"/>
        <end position="84"/>
    </location>
</feature>
<gene>
    <name evidence="2" type="ORF">SAMN05216258_108364</name>
</gene>
<feature type="compositionally biased region" description="Basic and acidic residues" evidence="1">
    <location>
        <begin position="20"/>
        <end position="42"/>
    </location>
</feature>
<dbReference type="AlphaFoldDB" id="A0A1I3KAD1"/>
<dbReference type="EMBL" id="FOQH01000008">
    <property type="protein sequence ID" value="SFI69417.1"/>
    <property type="molecule type" value="Genomic_DNA"/>
</dbReference>
<dbReference type="RefSeq" id="WP_092862208.1">
    <property type="nucleotide sequence ID" value="NZ_FOQH01000008.1"/>
</dbReference>
<proteinExistence type="predicted"/>
<dbReference type="Pfam" id="PF13770">
    <property type="entry name" value="DUF4169"/>
    <property type="match status" value="1"/>
</dbReference>
<dbReference type="Proteomes" id="UP000199377">
    <property type="component" value="Unassembled WGS sequence"/>
</dbReference>
<evidence type="ECO:0008006" key="4">
    <source>
        <dbReference type="Google" id="ProtNLM"/>
    </source>
</evidence>
<keyword evidence="3" id="KW-1185">Reference proteome</keyword>
<reference evidence="2 3" key="1">
    <citation type="submission" date="2016-10" db="EMBL/GenBank/DDBJ databases">
        <authorList>
            <person name="de Groot N.N."/>
        </authorList>
    </citation>
    <scope>NUCLEOTIDE SEQUENCE [LARGE SCALE GENOMIC DNA]</scope>
    <source>
        <strain evidence="2 3">CGMCC 1.11030</strain>
    </source>
</reference>
<sequence length="84" mass="9300">MAEIINLRRARKQRGRDARRKAGDENAARHGRSAAERAREAAEATLARRRLDGHRRDETGETGGEAEEDAGGNPDRDVPDAPRE</sequence>
<name>A0A1I3KAD1_9RHOB</name>
<dbReference type="STRING" id="1114924.SAMN05216258_108364"/>
<feature type="region of interest" description="Disordered" evidence="1">
    <location>
        <begin position="1"/>
        <end position="84"/>
    </location>
</feature>
<protein>
    <recommendedName>
        <fullName evidence="4">DUF4169 domain-containing protein</fullName>
    </recommendedName>
</protein>
<dbReference type="InterPro" id="IPR025227">
    <property type="entry name" value="DUF4169"/>
</dbReference>
<evidence type="ECO:0000313" key="2">
    <source>
        <dbReference type="EMBL" id="SFI69417.1"/>
    </source>
</evidence>